<dbReference type="Proteomes" id="UP000316639">
    <property type="component" value="Unassembled WGS sequence"/>
</dbReference>
<organism evidence="1 2">
    <name type="scientific">Lentzea tibetensis</name>
    <dbReference type="NCBI Taxonomy" id="2591470"/>
    <lineage>
        <taxon>Bacteria</taxon>
        <taxon>Bacillati</taxon>
        <taxon>Actinomycetota</taxon>
        <taxon>Actinomycetes</taxon>
        <taxon>Pseudonocardiales</taxon>
        <taxon>Pseudonocardiaceae</taxon>
        <taxon>Lentzea</taxon>
    </lineage>
</organism>
<dbReference type="InterPro" id="IPR011990">
    <property type="entry name" value="TPR-like_helical_dom_sf"/>
</dbReference>
<gene>
    <name evidence="1" type="ORF">FKR81_31725</name>
</gene>
<dbReference type="OrthoDB" id="5184246at2"/>
<evidence type="ECO:0000313" key="1">
    <source>
        <dbReference type="EMBL" id="TWP47534.1"/>
    </source>
</evidence>
<dbReference type="Gene3D" id="1.25.40.10">
    <property type="entry name" value="Tetratricopeptide repeat domain"/>
    <property type="match status" value="1"/>
</dbReference>
<sequence length="542" mass="59826">MSEPHAEALRLLERDDREHAVELLVDAHRTDPADFRVTHALALMTLWQLVNGGEDDWRLCIGLWANLLADSGFWAWFTTDAARRYRTEVPSAEVDAVRDRLEHWLHDTVTRGANSGTAALLALEVRAARLVAVRGGIPAGATKKKIPCGPLLIDHLELHDECRELVARLNASRDERNRRTAKYFSQLGPARMLLDQGAPLAALTSLEDLRCADCPASGEPPRLCRTGCPAFARQNPAYAHAVGGRKKLRAEAVAMTVEAHLSVAETAVTAPEPDLRTAGQHWTAAIRQGADEQFRCHVTDIVLPRARFFLQKRRYDDAIDVLTAVPVGTAEAVFGADFGEVTRMLSELLAQRGVQRADPDALSALADLRRAAELNPLSWYACRNLVVLLQNAATQSIPADPADADFGHALVLMDEARTVLRAFPRAGKDTEIGELMEQLASAIGGMHNAQALNAHERGDHDHALEVIGRALTERPGDSTMLMSQAMIKQAKAFQNRARQATARLQPPVVRPAEVQRPAPRPKQSWWRKTWAKIRYWVFGAAR</sequence>
<proteinExistence type="predicted"/>
<name>A0A563EKR7_9PSEU</name>
<reference evidence="1 2" key="1">
    <citation type="submission" date="2019-07" db="EMBL/GenBank/DDBJ databases">
        <title>Lentzea xizangensis sp. nov., isolated from Qinghai-Tibetan Plateau Soils.</title>
        <authorList>
            <person name="Huang J."/>
        </authorList>
    </citation>
    <scope>NUCLEOTIDE SEQUENCE [LARGE SCALE GENOMIC DNA]</scope>
    <source>
        <strain evidence="1 2">FXJ1.1311</strain>
    </source>
</reference>
<evidence type="ECO:0000313" key="2">
    <source>
        <dbReference type="Proteomes" id="UP000316639"/>
    </source>
</evidence>
<accession>A0A563EKR7</accession>
<comment type="caution">
    <text evidence="1">The sequence shown here is derived from an EMBL/GenBank/DDBJ whole genome shotgun (WGS) entry which is preliminary data.</text>
</comment>
<keyword evidence="2" id="KW-1185">Reference proteome</keyword>
<dbReference type="RefSeq" id="WP_146357593.1">
    <property type="nucleotide sequence ID" value="NZ_VOBR01000025.1"/>
</dbReference>
<evidence type="ECO:0008006" key="3">
    <source>
        <dbReference type="Google" id="ProtNLM"/>
    </source>
</evidence>
<dbReference type="AlphaFoldDB" id="A0A563EKR7"/>
<dbReference type="EMBL" id="VOBR01000025">
    <property type="protein sequence ID" value="TWP47534.1"/>
    <property type="molecule type" value="Genomic_DNA"/>
</dbReference>
<protein>
    <recommendedName>
        <fullName evidence="3">Tetratricopeptide repeat protein</fullName>
    </recommendedName>
</protein>